<protein>
    <submittedName>
        <fullName evidence="5">AraC family transcriptional regulator</fullName>
    </submittedName>
</protein>
<dbReference type="InterPro" id="IPR052158">
    <property type="entry name" value="INH-QAR"/>
</dbReference>
<dbReference type="CDD" id="cd03137">
    <property type="entry name" value="GATase1_AraC_1"/>
    <property type="match status" value="1"/>
</dbReference>
<dbReference type="InterPro" id="IPR002818">
    <property type="entry name" value="DJ-1/PfpI"/>
</dbReference>
<dbReference type="Pfam" id="PF01965">
    <property type="entry name" value="DJ-1_PfpI"/>
    <property type="match status" value="1"/>
</dbReference>
<dbReference type="GO" id="GO:0003700">
    <property type="term" value="F:DNA-binding transcription factor activity"/>
    <property type="evidence" value="ECO:0007669"/>
    <property type="project" value="InterPro"/>
</dbReference>
<evidence type="ECO:0000256" key="3">
    <source>
        <dbReference type="ARBA" id="ARBA00023163"/>
    </source>
</evidence>
<evidence type="ECO:0000313" key="6">
    <source>
        <dbReference type="Proteomes" id="UP000230282"/>
    </source>
</evidence>
<dbReference type="AlphaFoldDB" id="A0A2M8RUD0"/>
<evidence type="ECO:0000313" key="5">
    <source>
        <dbReference type="EMBL" id="PJG82487.1"/>
    </source>
</evidence>
<dbReference type="Gene3D" id="1.10.10.60">
    <property type="entry name" value="Homeodomain-like"/>
    <property type="match status" value="1"/>
</dbReference>
<keyword evidence="2" id="KW-0238">DNA-binding</keyword>
<proteinExistence type="predicted"/>
<accession>A0A2M8RUD0</accession>
<dbReference type="Pfam" id="PF12833">
    <property type="entry name" value="HTH_18"/>
    <property type="match status" value="1"/>
</dbReference>
<reference evidence="5 6" key="1">
    <citation type="submission" date="2017-11" db="EMBL/GenBank/DDBJ databases">
        <title>Reclassification of Bisgaard taxon 5 as Caviibacterium pharyngocola gen. nov., sp. nov.</title>
        <authorList>
            <person name="Christensen H."/>
        </authorList>
    </citation>
    <scope>NUCLEOTIDE SEQUENCE [LARGE SCALE GENOMIC DNA]</scope>
    <source>
        <strain evidence="5 6">7_3</strain>
    </source>
</reference>
<dbReference type="PROSITE" id="PS01124">
    <property type="entry name" value="HTH_ARAC_FAMILY_2"/>
    <property type="match status" value="1"/>
</dbReference>
<gene>
    <name evidence="5" type="ORF">CVP04_09140</name>
</gene>
<dbReference type="GO" id="GO:0043565">
    <property type="term" value="F:sequence-specific DNA binding"/>
    <property type="evidence" value="ECO:0007669"/>
    <property type="project" value="InterPro"/>
</dbReference>
<dbReference type="PANTHER" id="PTHR43130">
    <property type="entry name" value="ARAC-FAMILY TRANSCRIPTIONAL REGULATOR"/>
    <property type="match status" value="1"/>
</dbReference>
<comment type="caution">
    <text evidence="5">The sequence shown here is derived from an EMBL/GenBank/DDBJ whole genome shotgun (WGS) entry which is preliminary data.</text>
</comment>
<feature type="domain" description="HTH araC/xylS-type" evidence="4">
    <location>
        <begin position="210"/>
        <end position="308"/>
    </location>
</feature>
<organism evidence="5 6">
    <name type="scientific">Caviibacterium pharyngocola</name>
    <dbReference type="NCBI Taxonomy" id="28159"/>
    <lineage>
        <taxon>Bacteria</taxon>
        <taxon>Pseudomonadati</taxon>
        <taxon>Pseudomonadota</taxon>
        <taxon>Gammaproteobacteria</taxon>
        <taxon>Pasteurellales</taxon>
        <taxon>Pasteurellaceae</taxon>
        <taxon>Caviibacterium</taxon>
    </lineage>
</organism>
<evidence type="ECO:0000256" key="2">
    <source>
        <dbReference type="ARBA" id="ARBA00023125"/>
    </source>
</evidence>
<dbReference type="EMBL" id="PHGZ01000020">
    <property type="protein sequence ID" value="PJG82487.1"/>
    <property type="molecule type" value="Genomic_DNA"/>
</dbReference>
<evidence type="ECO:0000259" key="4">
    <source>
        <dbReference type="PROSITE" id="PS01124"/>
    </source>
</evidence>
<dbReference type="Proteomes" id="UP000230282">
    <property type="component" value="Unassembled WGS sequence"/>
</dbReference>
<dbReference type="RefSeq" id="WP_100297199.1">
    <property type="nucleotide sequence ID" value="NZ_PHGZ01000020.1"/>
</dbReference>
<dbReference type="PANTHER" id="PTHR43130:SF3">
    <property type="entry name" value="HTH-TYPE TRANSCRIPTIONAL REGULATOR RV1931C"/>
    <property type="match status" value="1"/>
</dbReference>
<dbReference type="SUPFAM" id="SSF52317">
    <property type="entry name" value="Class I glutamine amidotransferase-like"/>
    <property type="match status" value="1"/>
</dbReference>
<evidence type="ECO:0000256" key="1">
    <source>
        <dbReference type="ARBA" id="ARBA00023015"/>
    </source>
</evidence>
<keyword evidence="1" id="KW-0805">Transcription regulation</keyword>
<dbReference type="InterPro" id="IPR029062">
    <property type="entry name" value="Class_I_gatase-like"/>
</dbReference>
<sequence>MPIKIGLLFHPDVKLFQFSVPHMIFSDLLPDQKLFDLFVLNIEPHRTGSVFLHFDGGLERAEEMDVLIVAGWHDVDEPPSAELQRVLQKAYAQNKILVGLCYGTYALAYSGVLDGKKAATHWAGEQDFISRFPQVKLDSNALYVDDGNIITSAGTAASLDCCLYIVRKFYGSRTANQIARIMVVPPHREGGQAQFIDTPVPTKTNDRNINQLLAKIRENSTACYRIDELAEQLAMSRRTFTRHFQKATGTSFTQWLIAERLQKSLDLLESSALSIEQIAEQIGFQSAVSFREHFKEKYQVSPNQWRKTFGE</sequence>
<keyword evidence="3" id="KW-0804">Transcription</keyword>
<dbReference type="OrthoDB" id="9803764at2"/>
<dbReference type="InterPro" id="IPR009057">
    <property type="entry name" value="Homeodomain-like_sf"/>
</dbReference>
<keyword evidence="6" id="KW-1185">Reference proteome</keyword>
<dbReference type="InterPro" id="IPR018062">
    <property type="entry name" value="HTH_AraC-typ_CS"/>
</dbReference>
<dbReference type="Gene3D" id="3.40.50.880">
    <property type="match status" value="1"/>
</dbReference>
<dbReference type="SMART" id="SM00342">
    <property type="entry name" value="HTH_ARAC"/>
    <property type="match status" value="1"/>
</dbReference>
<dbReference type="PROSITE" id="PS00041">
    <property type="entry name" value="HTH_ARAC_FAMILY_1"/>
    <property type="match status" value="1"/>
</dbReference>
<dbReference type="InterPro" id="IPR018060">
    <property type="entry name" value="HTH_AraC"/>
</dbReference>
<name>A0A2M8RUD0_9PAST</name>
<dbReference type="SUPFAM" id="SSF46689">
    <property type="entry name" value="Homeodomain-like"/>
    <property type="match status" value="2"/>
</dbReference>